<gene>
    <name evidence="2" type="ordered locus">Aeqsu_2913</name>
</gene>
<proteinExistence type="predicted"/>
<reference evidence="2 3" key="1">
    <citation type="submission" date="2012-06" db="EMBL/GenBank/DDBJ databases">
        <title>The complete genome of Aequorivita sublithincola DSM 14238.</title>
        <authorList>
            <consortium name="US DOE Joint Genome Institute (JGI-PGF)"/>
            <person name="Lucas S."/>
            <person name="Copeland A."/>
            <person name="Lapidus A."/>
            <person name="Goodwin L."/>
            <person name="Pitluck S."/>
            <person name="Peters L."/>
            <person name="Munk A.C.C."/>
            <person name="Kyrpides N."/>
            <person name="Mavromatis K."/>
            <person name="Pagani I."/>
            <person name="Ivanova N."/>
            <person name="Ovchinnikova G."/>
            <person name="Zeytun A."/>
            <person name="Detter J.C."/>
            <person name="Han C."/>
            <person name="Land M."/>
            <person name="Hauser L."/>
            <person name="Markowitz V."/>
            <person name="Cheng J.-F."/>
            <person name="Hugenholtz P."/>
            <person name="Woyke T."/>
            <person name="Wu D."/>
            <person name="Tindall B."/>
            <person name="Faehnrich R."/>
            <person name="Brambilla E."/>
            <person name="Klenk H.-P."/>
            <person name="Eisen J.A."/>
        </authorList>
    </citation>
    <scope>NUCLEOTIDE SEQUENCE [LARGE SCALE GENOMIC DNA]</scope>
    <source>
        <strain evidence="3">DSM 14238 / LMG 21431 / ACAM 643 / 9-3</strain>
    </source>
</reference>
<dbReference type="KEGG" id="asl:Aeqsu_2913"/>
<feature type="transmembrane region" description="Helical" evidence="1">
    <location>
        <begin position="335"/>
        <end position="356"/>
    </location>
</feature>
<evidence type="ECO:0000313" key="3">
    <source>
        <dbReference type="Proteomes" id="UP000006049"/>
    </source>
</evidence>
<feature type="transmembrane region" description="Helical" evidence="1">
    <location>
        <begin position="290"/>
        <end position="314"/>
    </location>
</feature>
<feature type="transmembrane region" description="Helical" evidence="1">
    <location>
        <begin position="144"/>
        <end position="170"/>
    </location>
</feature>
<dbReference type="HOGENOM" id="CLU_061112_0_0_10"/>
<dbReference type="STRING" id="746697.Aeqsu_2913"/>
<feature type="transmembrane region" description="Helical" evidence="1">
    <location>
        <begin position="362"/>
        <end position="379"/>
    </location>
</feature>
<dbReference type="RefSeq" id="WP_014783603.1">
    <property type="nucleotide sequence ID" value="NC_018013.1"/>
</dbReference>
<dbReference type="AlphaFoldDB" id="I3YZD6"/>
<dbReference type="eggNOG" id="ENOG502Z85R">
    <property type="taxonomic scope" value="Bacteria"/>
</dbReference>
<keyword evidence="3" id="KW-1185">Reference proteome</keyword>
<keyword evidence="1" id="KW-1133">Transmembrane helix</keyword>
<dbReference type="EMBL" id="CP003280">
    <property type="protein sequence ID" value="AFL82354.1"/>
    <property type="molecule type" value="Genomic_DNA"/>
</dbReference>
<accession>I3YZD6</accession>
<evidence type="ECO:0000313" key="2">
    <source>
        <dbReference type="EMBL" id="AFL82354.1"/>
    </source>
</evidence>
<dbReference type="Proteomes" id="UP000006049">
    <property type="component" value="Chromosome"/>
</dbReference>
<feature type="transmembrane region" description="Helical" evidence="1">
    <location>
        <begin position="74"/>
        <end position="92"/>
    </location>
</feature>
<feature type="transmembrane region" description="Helical" evidence="1">
    <location>
        <begin position="182"/>
        <end position="208"/>
    </location>
</feature>
<feature type="transmembrane region" description="Helical" evidence="1">
    <location>
        <begin position="98"/>
        <end position="123"/>
    </location>
</feature>
<keyword evidence="1" id="KW-0472">Membrane</keyword>
<dbReference type="PATRIC" id="fig|746697.3.peg.2965"/>
<name>I3YZD6_AEQSU</name>
<keyword evidence="1" id="KW-0812">Transmembrane</keyword>
<dbReference type="OrthoDB" id="975915at2"/>
<organism evidence="2 3">
    <name type="scientific">Aequorivita sublithincola (strain DSM 14238 / LMG 21431 / ACAM 643 / 9-3)</name>
    <dbReference type="NCBI Taxonomy" id="746697"/>
    <lineage>
        <taxon>Bacteria</taxon>
        <taxon>Pseudomonadati</taxon>
        <taxon>Bacteroidota</taxon>
        <taxon>Flavobacteriia</taxon>
        <taxon>Flavobacteriales</taxon>
        <taxon>Flavobacteriaceae</taxon>
        <taxon>Aequorivita</taxon>
    </lineage>
</organism>
<feature type="transmembrane region" description="Helical" evidence="1">
    <location>
        <begin position="36"/>
        <end position="53"/>
    </location>
</feature>
<protein>
    <submittedName>
        <fullName evidence="2">Uncharacterized protein</fullName>
    </submittedName>
</protein>
<evidence type="ECO:0000256" key="1">
    <source>
        <dbReference type="SAM" id="Phobius"/>
    </source>
</evidence>
<feature type="transmembrane region" description="Helical" evidence="1">
    <location>
        <begin position="220"/>
        <end position="241"/>
    </location>
</feature>
<sequence>MIDVIVFLVVIALGFGVINSFSKELGVDDKKNLKNLWFYHLSFGVIYWLYIAYGPGGDSIGYYRASKELNIGEALALFGQYGPGTYGMYLLNVFPAKIIGFFGMTMLYTLIGYMGIVFFYLVFIKHIHYNSTIGKFKLFPLVFFLPNLHFWSAGLGKDTLLFFCIGLFIYSMQQPSKNVIKIVLALILSYIVRPHITIFLIASFGLGYVLDGNLKTYQKILIGGVFLIAFVSLFDNIMAFLKIEDLNTETIDQFAENRVSGLSRDHTGSGVDISSYPFPLKVFTFLYRPLFFDINGVLAIVASFENLLLLVLSWRFIRLNPIKIFNAANYMFKSMFIFLIIGSVTFSIILGNLGIMLRQKNMFIPALLFICLWSFSYNAEKK</sequence>